<accession>A0ABR0PP49</accession>
<feature type="compositionally biased region" description="Basic and acidic residues" evidence="1">
    <location>
        <begin position="45"/>
        <end position="60"/>
    </location>
</feature>
<sequence>MHQTDRVLLQFGFQQPIPEELEVLDEQHKIDLRLTINSKSYLLPKEQRHQQIRVERERRGPLNPRTGPTQSLGPMPQRTTPTS</sequence>
<evidence type="ECO:0000256" key="1">
    <source>
        <dbReference type="SAM" id="MobiDB-lite"/>
    </source>
</evidence>
<dbReference type="Proteomes" id="UP001358586">
    <property type="component" value="Chromosome 6"/>
</dbReference>
<gene>
    <name evidence="2" type="ORF">PVK06_021116</name>
</gene>
<evidence type="ECO:0000313" key="2">
    <source>
        <dbReference type="EMBL" id="KAK5826201.1"/>
    </source>
</evidence>
<dbReference type="EMBL" id="JARKNE010000006">
    <property type="protein sequence ID" value="KAK5826201.1"/>
    <property type="molecule type" value="Genomic_DNA"/>
</dbReference>
<organism evidence="2 3">
    <name type="scientific">Gossypium arboreum</name>
    <name type="common">Tree cotton</name>
    <name type="synonym">Gossypium nanking</name>
    <dbReference type="NCBI Taxonomy" id="29729"/>
    <lineage>
        <taxon>Eukaryota</taxon>
        <taxon>Viridiplantae</taxon>
        <taxon>Streptophyta</taxon>
        <taxon>Embryophyta</taxon>
        <taxon>Tracheophyta</taxon>
        <taxon>Spermatophyta</taxon>
        <taxon>Magnoliopsida</taxon>
        <taxon>eudicotyledons</taxon>
        <taxon>Gunneridae</taxon>
        <taxon>Pentapetalae</taxon>
        <taxon>rosids</taxon>
        <taxon>malvids</taxon>
        <taxon>Malvales</taxon>
        <taxon>Malvaceae</taxon>
        <taxon>Malvoideae</taxon>
        <taxon>Gossypium</taxon>
    </lineage>
</organism>
<feature type="region of interest" description="Disordered" evidence="1">
    <location>
        <begin position="45"/>
        <end position="83"/>
    </location>
</feature>
<reference evidence="2 3" key="1">
    <citation type="submission" date="2023-03" db="EMBL/GenBank/DDBJ databases">
        <title>WGS of Gossypium arboreum.</title>
        <authorList>
            <person name="Yu D."/>
        </authorList>
    </citation>
    <scope>NUCLEOTIDE SEQUENCE [LARGE SCALE GENOMIC DNA]</scope>
    <source>
        <tissue evidence="2">Leaf</tissue>
    </source>
</reference>
<evidence type="ECO:0000313" key="3">
    <source>
        <dbReference type="Proteomes" id="UP001358586"/>
    </source>
</evidence>
<keyword evidence="3" id="KW-1185">Reference proteome</keyword>
<name>A0ABR0PP49_GOSAR</name>
<protein>
    <submittedName>
        <fullName evidence="2">Uncharacterized protein</fullName>
    </submittedName>
</protein>
<proteinExistence type="predicted"/>
<comment type="caution">
    <text evidence="2">The sequence shown here is derived from an EMBL/GenBank/DDBJ whole genome shotgun (WGS) entry which is preliminary data.</text>
</comment>
<feature type="compositionally biased region" description="Polar residues" evidence="1">
    <location>
        <begin position="66"/>
        <end position="83"/>
    </location>
</feature>